<evidence type="ECO:0000256" key="6">
    <source>
        <dbReference type="ARBA" id="ARBA00023136"/>
    </source>
</evidence>
<evidence type="ECO:0000256" key="7">
    <source>
        <dbReference type="ARBA" id="ARBA00024033"/>
    </source>
</evidence>
<keyword evidence="5 9" id="KW-1133">Transmembrane helix</keyword>
<accession>A0ABR8Q8Y1</accession>
<feature type="transmembrane region" description="Helical" evidence="9">
    <location>
        <begin position="103"/>
        <end position="122"/>
    </location>
</feature>
<keyword evidence="6 9" id="KW-0472">Membrane</keyword>
<evidence type="ECO:0000313" key="11">
    <source>
        <dbReference type="Proteomes" id="UP000604241"/>
    </source>
</evidence>
<dbReference type="Proteomes" id="UP000604241">
    <property type="component" value="Unassembled WGS sequence"/>
</dbReference>
<evidence type="ECO:0000256" key="4">
    <source>
        <dbReference type="ARBA" id="ARBA00022692"/>
    </source>
</evidence>
<evidence type="ECO:0000256" key="9">
    <source>
        <dbReference type="SAM" id="Phobius"/>
    </source>
</evidence>
<dbReference type="InterPro" id="IPR018584">
    <property type="entry name" value="GT87"/>
</dbReference>
<feature type="transmembrane region" description="Helical" evidence="9">
    <location>
        <begin position="213"/>
        <end position="234"/>
    </location>
</feature>
<feature type="transmembrane region" description="Helical" evidence="9">
    <location>
        <begin position="162"/>
        <end position="181"/>
    </location>
</feature>
<keyword evidence="2" id="KW-1003">Cell membrane</keyword>
<evidence type="ECO:0000256" key="2">
    <source>
        <dbReference type="ARBA" id="ARBA00022475"/>
    </source>
</evidence>
<evidence type="ECO:0000313" key="10">
    <source>
        <dbReference type="EMBL" id="MBD7916845.1"/>
    </source>
</evidence>
<reference evidence="10 11" key="1">
    <citation type="submission" date="2020-08" db="EMBL/GenBank/DDBJ databases">
        <title>A Genomic Blueprint of the Chicken Gut Microbiome.</title>
        <authorList>
            <person name="Gilroy R."/>
            <person name="Ravi A."/>
            <person name="Getino M."/>
            <person name="Pursley I."/>
            <person name="Horton D.L."/>
            <person name="Alikhan N.-F."/>
            <person name="Baker D."/>
            <person name="Gharbi K."/>
            <person name="Hall N."/>
            <person name="Watson M."/>
            <person name="Adriaenssens E.M."/>
            <person name="Foster-Nyarko E."/>
            <person name="Jarju S."/>
            <person name="Secka A."/>
            <person name="Antonio M."/>
            <person name="Oren A."/>
            <person name="Chaudhuri R."/>
            <person name="La Ragione R.M."/>
            <person name="Hildebrand F."/>
            <person name="Pallen M.J."/>
        </authorList>
    </citation>
    <scope>NUCLEOTIDE SEQUENCE [LARGE SCALE GENOMIC DNA]</scope>
    <source>
        <strain evidence="10 11">Sa3CUA2</strain>
    </source>
</reference>
<evidence type="ECO:0000256" key="8">
    <source>
        <dbReference type="SAM" id="MobiDB-lite"/>
    </source>
</evidence>
<dbReference type="EMBL" id="JACSQV010000001">
    <property type="protein sequence ID" value="MBD7916845.1"/>
    <property type="molecule type" value="Genomic_DNA"/>
</dbReference>
<keyword evidence="4 9" id="KW-0812">Transmembrane</keyword>
<comment type="subcellular location">
    <subcellularLocation>
        <location evidence="1">Cell membrane</location>
        <topology evidence="1">Multi-pass membrane protein</topology>
    </subcellularLocation>
</comment>
<sequence length="410" mass="43643">MRRRVWGEDVTEVVSRHPRLVSAATWLWRRPLVLLVPLAVVLIAPMVERAQPVDALGFVRAGRTMLSPEIWSVFADPWLQVGPLLVLSSGVWATVADALGLPALLLVATVHSCAVIYLGDVVTRLWVPVRRDPTAARWAVGAALTVGGVMERSFQIAHEEDLVVALLLAAAAAALAGRHVVRGGVLLALAFGFKAWAVLGGGLVLTGRSPRRALVAGGTALAVVVLMFLPFVVWGEVRTLEHSWGIADGQSLFGRLGRASGLSDWGLRAVQAAVAGLAGAAVALRRHGSVLAVVITAVAVRLLLEPHLLDYYCSPLVLLTVLWAWTTPDLRARWVRWATLGGTVVFLQHYYFVGVDVLRVTEAATYVLVLALVLGTELRASARVRAETPTEGAVAPASTGRDADTAPTGA</sequence>
<evidence type="ECO:0000256" key="1">
    <source>
        <dbReference type="ARBA" id="ARBA00004651"/>
    </source>
</evidence>
<keyword evidence="3" id="KW-0808">Transferase</keyword>
<name>A0ABR8Q8Y1_9CELL</name>
<keyword evidence="11" id="KW-1185">Reference proteome</keyword>
<comment type="caution">
    <text evidence="10">The sequence shown here is derived from an EMBL/GenBank/DDBJ whole genome shotgun (WGS) entry which is preliminary data.</text>
</comment>
<dbReference type="RefSeq" id="WP_191779407.1">
    <property type="nucleotide sequence ID" value="NZ_JACSQV010000001.1"/>
</dbReference>
<protein>
    <submittedName>
        <fullName evidence="10">DUF2029 domain-containing protein</fullName>
    </submittedName>
</protein>
<comment type="similarity">
    <text evidence="7">Belongs to the glycosyltransferase 87 family.</text>
</comment>
<dbReference type="Pfam" id="PF09594">
    <property type="entry name" value="GT87"/>
    <property type="match status" value="1"/>
</dbReference>
<proteinExistence type="inferred from homology"/>
<evidence type="ECO:0000256" key="5">
    <source>
        <dbReference type="ARBA" id="ARBA00022989"/>
    </source>
</evidence>
<evidence type="ECO:0000256" key="3">
    <source>
        <dbReference type="ARBA" id="ARBA00022679"/>
    </source>
</evidence>
<gene>
    <name evidence="10" type="ORF">H9657_00930</name>
</gene>
<feature type="transmembrane region" description="Helical" evidence="9">
    <location>
        <begin position="187"/>
        <end position="206"/>
    </location>
</feature>
<organism evidence="10 11">
    <name type="scientific">Cellulomonas avistercoris</name>
    <dbReference type="NCBI Taxonomy" id="2762242"/>
    <lineage>
        <taxon>Bacteria</taxon>
        <taxon>Bacillati</taxon>
        <taxon>Actinomycetota</taxon>
        <taxon>Actinomycetes</taxon>
        <taxon>Micrococcales</taxon>
        <taxon>Cellulomonadaceae</taxon>
        <taxon>Cellulomonas</taxon>
    </lineage>
</organism>
<feature type="region of interest" description="Disordered" evidence="8">
    <location>
        <begin position="389"/>
        <end position="410"/>
    </location>
</feature>